<dbReference type="OrthoDB" id="9827555at2"/>
<dbReference type="RefSeq" id="WP_012165713.1">
    <property type="nucleotide sequence ID" value="NC_009925.1"/>
</dbReference>
<keyword evidence="2" id="KW-1185">Reference proteome</keyword>
<dbReference type="KEGG" id="amr:AM1_5530"/>
<dbReference type="AlphaFoldDB" id="B0CE10"/>
<gene>
    <name evidence="1" type="ordered locus">AM1_5530</name>
</gene>
<accession>B0CE10</accession>
<evidence type="ECO:0000313" key="1">
    <source>
        <dbReference type="EMBL" id="ABW30484.1"/>
    </source>
</evidence>
<evidence type="ECO:0000313" key="2">
    <source>
        <dbReference type="Proteomes" id="UP000000268"/>
    </source>
</evidence>
<dbReference type="Proteomes" id="UP000000268">
    <property type="component" value="Chromosome"/>
</dbReference>
<dbReference type="HOGENOM" id="CLU_1976664_0_0_3"/>
<organism evidence="1 2">
    <name type="scientific">Acaryochloris marina (strain MBIC 11017)</name>
    <dbReference type="NCBI Taxonomy" id="329726"/>
    <lineage>
        <taxon>Bacteria</taxon>
        <taxon>Bacillati</taxon>
        <taxon>Cyanobacteriota</taxon>
        <taxon>Cyanophyceae</taxon>
        <taxon>Acaryochloridales</taxon>
        <taxon>Acaryochloridaceae</taxon>
        <taxon>Acaryochloris</taxon>
    </lineage>
</organism>
<reference evidence="1 2" key="1">
    <citation type="journal article" date="2008" name="Proc. Natl. Acad. Sci. U.S.A.">
        <title>Niche adaptation and genome expansion in the chlorophyll d-producing cyanobacterium Acaryochloris marina.</title>
        <authorList>
            <person name="Swingley W.D."/>
            <person name="Chen M."/>
            <person name="Cheung P.C."/>
            <person name="Conrad A.L."/>
            <person name="Dejesa L.C."/>
            <person name="Hao J."/>
            <person name="Honchak B.M."/>
            <person name="Karbach L.E."/>
            <person name="Kurdoglu A."/>
            <person name="Lahiri S."/>
            <person name="Mastrian S.D."/>
            <person name="Miyashita H."/>
            <person name="Page L."/>
            <person name="Ramakrishna P."/>
            <person name="Satoh S."/>
            <person name="Sattley W.M."/>
            <person name="Shimada Y."/>
            <person name="Taylor H.L."/>
            <person name="Tomo T."/>
            <person name="Tsuchiya T."/>
            <person name="Wang Z.T."/>
            <person name="Raymond J."/>
            <person name="Mimuro M."/>
            <person name="Blankenship R.E."/>
            <person name="Touchman J.W."/>
        </authorList>
    </citation>
    <scope>NUCLEOTIDE SEQUENCE [LARGE SCALE GENOMIC DNA]</scope>
    <source>
        <strain evidence="2">MBIC 11017</strain>
    </source>
</reference>
<sequence>MSKFNKISAKALVMASVAVGVQAVSTFGAFAGPALFYRYGTVRLNQRDCMRRASVSLRREGLNVRRPEVNINNTPFIFADNEDYSAIIDCSQFAKRYRANKRVTVMVSGYGRGANTLSSALIDNMY</sequence>
<protein>
    <submittedName>
        <fullName evidence="1">Uncharacterized protein</fullName>
    </submittedName>
</protein>
<dbReference type="EMBL" id="CP000828">
    <property type="protein sequence ID" value="ABW30484.1"/>
    <property type="molecule type" value="Genomic_DNA"/>
</dbReference>
<proteinExistence type="predicted"/>
<name>B0CE10_ACAM1</name>